<protein>
    <submittedName>
        <fullName evidence="1">Uncharacterized protein</fullName>
    </submittedName>
</protein>
<sequence length="110" mass="12518">MTSGRPVTVREIKKRSIEFTRAARARSIDGYIDIHIARCRVRCSRRRSLLLPTKLAGERAARPWVIDGDTNAVPALPACLRGRRRRTQLRLLVTSDFLLAGLRFTLFSNN</sequence>
<gene>
    <name evidence="1" type="primary">OP_Ba0021N11.24</name>
</gene>
<accession>A0A1V1H731</accession>
<name>A0A1V1H731_ORYPU</name>
<evidence type="ECO:0000313" key="1">
    <source>
        <dbReference type="EMBL" id="BAX24907.1"/>
    </source>
</evidence>
<dbReference type="EMBL" id="AP011465">
    <property type="protein sequence ID" value="BAX24907.1"/>
    <property type="molecule type" value="Genomic_DNA"/>
</dbReference>
<organism evidence="1">
    <name type="scientific">Oryza punctata</name>
    <name type="common">Red rice</name>
    <dbReference type="NCBI Taxonomy" id="4537"/>
    <lineage>
        <taxon>Eukaryota</taxon>
        <taxon>Viridiplantae</taxon>
        <taxon>Streptophyta</taxon>
        <taxon>Embryophyta</taxon>
        <taxon>Tracheophyta</taxon>
        <taxon>Spermatophyta</taxon>
        <taxon>Magnoliopsida</taxon>
        <taxon>Liliopsida</taxon>
        <taxon>Poales</taxon>
        <taxon>Poaceae</taxon>
        <taxon>BOP clade</taxon>
        <taxon>Oryzoideae</taxon>
        <taxon>Oryzeae</taxon>
        <taxon>Oryzinae</taxon>
        <taxon>Oryza</taxon>
    </lineage>
</organism>
<proteinExistence type="predicted"/>
<dbReference type="AlphaFoldDB" id="A0A1V1H731"/>
<reference evidence="1" key="1">
    <citation type="submission" date="2009-05" db="EMBL/GenBank/DDBJ databases">
        <title>Oryza sativa Japonica Group genomic DNA, chromosome 6, BAC clone:KMK0024M20, cultivar:Khau Mac Kho.</title>
        <authorList>
            <person name="Matsumoto T."/>
            <person name="Wu J."/>
            <person name="Kanamori H."/>
        </authorList>
    </citation>
    <scope>NUCLEOTIDE SEQUENCE</scope>
    <source>
        <strain evidence="1">IRGC 105690</strain>
    </source>
</reference>